<dbReference type="Pfam" id="PF00076">
    <property type="entry name" value="RRM_1"/>
    <property type="match status" value="1"/>
</dbReference>
<dbReference type="AlphaFoldDB" id="A0A382LN10"/>
<protein>
    <recommendedName>
        <fullName evidence="3">RRM domain-containing protein</fullName>
    </recommendedName>
</protein>
<organism evidence="4">
    <name type="scientific">marine metagenome</name>
    <dbReference type="NCBI Taxonomy" id="408172"/>
    <lineage>
        <taxon>unclassified sequences</taxon>
        <taxon>metagenomes</taxon>
        <taxon>ecological metagenomes</taxon>
    </lineage>
</organism>
<evidence type="ECO:0000259" key="3">
    <source>
        <dbReference type="PROSITE" id="PS50102"/>
    </source>
</evidence>
<proteinExistence type="predicted"/>
<dbReference type="InterPro" id="IPR012677">
    <property type="entry name" value="Nucleotide-bd_a/b_plait_sf"/>
</dbReference>
<sequence>MEIYVGNLAWSASEQDISDAFGAHGDVEKATIIVDRDSGRSKGFGFVTMNDPEQANAAIDALNGTDMGGRALKVNEARPREERPRRDRSDSW</sequence>
<feature type="region of interest" description="Disordered" evidence="2">
    <location>
        <begin position="68"/>
        <end position="92"/>
    </location>
</feature>
<feature type="domain" description="RRM" evidence="3">
    <location>
        <begin position="1"/>
        <end position="79"/>
    </location>
</feature>
<dbReference type="InterPro" id="IPR052462">
    <property type="entry name" value="SLIRP/GR-RBP-like"/>
</dbReference>
<dbReference type="PANTHER" id="PTHR48027">
    <property type="entry name" value="HETEROGENEOUS NUCLEAR RIBONUCLEOPROTEIN 87F-RELATED"/>
    <property type="match status" value="1"/>
</dbReference>
<dbReference type="InterPro" id="IPR035979">
    <property type="entry name" value="RBD_domain_sf"/>
</dbReference>
<accession>A0A382LN10</accession>
<gene>
    <name evidence="4" type="ORF">METZ01_LOCUS291048</name>
</gene>
<name>A0A382LN10_9ZZZZ</name>
<dbReference type="SUPFAM" id="SSF54928">
    <property type="entry name" value="RNA-binding domain, RBD"/>
    <property type="match status" value="1"/>
</dbReference>
<dbReference type="InterPro" id="IPR048289">
    <property type="entry name" value="RRM2_NsCP33-like"/>
</dbReference>
<evidence type="ECO:0000256" key="1">
    <source>
        <dbReference type="ARBA" id="ARBA00022884"/>
    </source>
</evidence>
<dbReference type="Gene3D" id="3.30.70.330">
    <property type="match status" value="1"/>
</dbReference>
<evidence type="ECO:0000313" key="4">
    <source>
        <dbReference type="EMBL" id="SVC38194.1"/>
    </source>
</evidence>
<dbReference type="InterPro" id="IPR000504">
    <property type="entry name" value="RRM_dom"/>
</dbReference>
<dbReference type="PROSITE" id="PS50102">
    <property type="entry name" value="RRM"/>
    <property type="match status" value="1"/>
</dbReference>
<dbReference type="EMBL" id="UINC01088188">
    <property type="protein sequence ID" value="SVC38194.1"/>
    <property type="molecule type" value="Genomic_DNA"/>
</dbReference>
<dbReference type="CDD" id="cd21608">
    <property type="entry name" value="RRM2_NsCP33_like"/>
    <property type="match status" value="1"/>
</dbReference>
<dbReference type="GO" id="GO:0003723">
    <property type="term" value="F:RNA binding"/>
    <property type="evidence" value="ECO:0007669"/>
    <property type="project" value="UniProtKB-KW"/>
</dbReference>
<evidence type="ECO:0000256" key="2">
    <source>
        <dbReference type="SAM" id="MobiDB-lite"/>
    </source>
</evidence>
<dbReference type="SMART" id="SM00360">
    <property type="entry name" value="RRM"/>
    <property type="match status" value="1"/>
</dbReference>
<feature type="compositionally biased region" description="Basic and acidic residues" evidence="2">
    <location>
        <begin position="73"/>
        <end position="92"/>
    </location>
</feature>
<reference evidence="4" key="1">
    <citation type="submission" date="2018-05" db="EMBL/GenBank/DDBJ databases">
        <authorList>
            <person name="Lanie J.A."/>
            <person name="Ng W.-L."/>
            <person name="Kazmierczak K.M."/>
            <person name="Andrzejewski T.M."/>
            <person name="Davidsen T.M."/>
            <person name="Wayne K.J."/>
            <person name="Tettelin H."/>
            <person name="Glass J.I."/>
            <person name="Rusch D."/>
            <person name="Podicherti R."/>
            <person name="Tsui H.-C.T."/>
            <person name="Winkler M.E."/>
        </authorList>
    </citation>
    <scope>NUCLEOTIDE SEQUENCE</scope>
</reference>
<keyword evidence="1" id="KW-0694">RNA-binding</keyword>